<dbReference type="InterPro" id="IPR014587">
    <property type="entry name" value="UCP034077"/>
</dbReference>
<sequence>MKTPTTKAAIAAALILGSVSLALAEDRECGSGDPIETINEMFDAIYACWEPPAGSEGMSLTLTFSVRSNGTLIGVPIVRHSRLGKDSALREAFVESVFGALDRATPLPLSKSMGGAIAGRILAPRFAVPGRAI</sequence>
<feature type="chain" id="PRO_5036880186" description="TonB C-terminal domain-containing protein" evidence="1">
    <location>
        <begin position="25"/>
        <end position="133"/>
    </location>
</feature>
<evidence type="ECO:0000313" key="2">
    <source>
        <dbReference type="EMBL" id="GGA74130.1"/>
    </source>
</evidence>
<dbReference type="EMBL" id="BMIF01000009">
    <property type="protein sequence ID" value="GGA74130.1"/>
    <property type="molecule type" value="Genomic_DNA"/>
</dbReference>
<accession>A0A916W7J8</accession>
<evidence type="ECO:0000313" key="3">
    <source>
        <dbReference type="Proteomes" id="UP000636264"/>
    </source>
</evidence>
<gene>
    <name evidence="2" type="ORF">GCM10011385_30160</name>
</gene>
<comment type="caution">
    <text evidence="2">The sequence shown here is derived from an EMBL/GenBank/DDBJ whole genome shotgun (WGS) entry which is preliminary data.</text>
</comment>
<dbReference type="RefSeq" id="WP_244630385.1">
    <property type="nucleotide sequence ID" value="NZ_BMIF01000009.1"/>
</dbReference>
<dbReference type="Proteomes" id="UP000636264">
    <property type="component" value="Unassembled WGS sequence"/>
</dbReference>
<dbReference type="PIRSF" id="PIRSF034077">
    <property type="entry name" value="UCP034077"/>
    <property type="match status" value="1"/>
</dbReference>
<name>A0A916W7J8_9HYPH</name>
<keyword evidence="1" id="KW-0732">Signal</keyword>
<proteinExistence type="predicted"/>
<feature type="signal peptide" evidence="1">
    <location>
        <begin position="1"/>
        <end position="24"/>
    </location>
</feature>
<reference evidence="2" key="1">
    <citation type="journal article" date="2014" name="Int. J. Syst. Evol. Microbiol.">
        <title>Complete genome sequence of Corynebacterium casei LMG S-19264T (=DSM 44701T), isolated from a smear-ripened cheese.</title>
        <authorList>
            <consortium name="US DOE Joint Genome Institute (JGI-PGF)"/>
            <person name="Walter F."/>
            <person name="Albersmeier A."/>
            <person name="Kalinowski J."/>
            <person name="Ruckert C."/>
        </authorList>
    </citation>
    <scope>NUCLEOTIDE SEQUENCE</scope>
    <source>
        <strain evidence="2">CGMCC 1.15320</strain>
    </source>
</reference>
<reference evidence="2" key="2">
    <citation type="submission" date="2020-09" db="EMBL/GenBank/DDBJ databases">
        <authorList>
            <person name="Sun Q."/>
            <person name="Zhou Y."/>
        </authorList>
    </citation>
    <scope>NUCLEOTIDE SEQUENCE</scope>
    <source>
        <strain evidence="2">CGMCC 1.15320</strain>
    </source>
</reference>
<dbReference type="AlphaFoldDB" id="A0A916W7J8"/>
<keyword evidence="3" id="KW-1185">Reference proteome</keyword>
<evidence type="ECO:0000256" key="1">
    <source>
        <dbReference type="SAM" id="SignalP"/>
    </source>
</evidence>
<evidence type="ECO:0008006" key="4">
    <source>
        <dbReference type="Google" id="ProtNLM"/>
    </source>
</evidence>
<protein>
    <recommendedName>
        <fullName evidence="4">TonB C-terminal domain-containing protein</fullName>
    </recommendedName>
</protein>
<dbReference type="Gene3D" id="3.30.1150.10">
    <property type="match status" value="1"/>
</dbReference>
<dbReference type="SUPFAM" id="SSF74653">
    <property type="entry name" value="TolA/TonB C-terminal domain"/>
    <property type="match status" value="1"/>
</dbReference>
<organism evidence="2 3">
    <name type="scientific">Nitratireductor aestuarii</name>
    <dbReference type="NCBI Taxonomy" id="1735103"/>
    <lineage>
        <taxon>Bacteria</taxon>
        <taxon>Pseudomonadati</taxon>
        <taxon>Pseudomonadota</taxon>
        <taxon>Alphaproteobacteria</taxon>
        <taxon>Hyphomicrobiales</taxon>
        <taxon>Phyllobacteriaceae</taxon>
        <taxon>Nitratireductor</taxon>
    </lineage>
</organism>